<dbReference type="InterPro" id="IPR016181">
    <property type="entry name" value="Acyl_CoA_acyltransferase"/>
</dbReference>
<dbReference type="PROSITE" id="PS51186">
    <property type="entry name" value="GNAT"/>
    <property type="match status" value="1"/>
</dbReference>
<keyword evidence="2" id="KW-0012">Acyltransferase</keyword>
<comment type="caution">
    <text evidence="4">The sequence shown here is derived from an EMBL/GenBank/DDBJ whole genome shotgun (WGS) entry which is preliminary data.</text>
</comment>
<gene>
    <name evidence="4" type="ORF">JQ615_39195</name>
</gene>
<evidence type="ECO:0000256" key="2">
    <source>
        <dbReference type="ARBA" id="ARBA00023315"/>
    </source>
</evidence>
<feature type="domain" description="N-acetyltransferase" evidence="3">
    <location>
        <begin position="34"/>
        <end position="174"/>
    </location>
</feature>
<dbReference type="Pfam" id="PF00583">
    <property type="entry name" value="Acetyltransf_1"/>
    <property type="match status" value="1"/>
</dbReference>
<keyword evidence="1" id="KW-0808">Transferase</keyword>
<dbReference type="EMBL" id="JAFCJH010000080">
    <property type="protein sequence ID" value="MBR0801392.1"/>
    <property type="molecule type" value="Genomic_DNA"/>
</dbReference>
<evidence type="ECO:0000256" key="1">
    <source>
        <dbReference type="ARBA" id="ARBA00022679"/>
    </source>
</evidence>
<accession>A0ABS5FX73</accession>
<name>A0ABS5FX73_9BRAD</name>
<sequence length="196" mass="21602">MTDNPHVYPRRVDCAGVPIDLAMMRPQDDAKVVAFARELPEKDLLFMRRDIRQPKVVAAWTDLIAQGRLASLLARNGDDVVGCAALIVDPLSWSPHVGELRIVVSPKMRGVGLGRLLIEEAFIIALSRGLEKLVAQMTVDQQGAIAVFEQLGFRGEALMRDHVKGADGRKHDIVLLSHDVARVQSQMEAYGLADVF</sequence>
<organism evidence="4 5">
    <name type="scientific">Bradyrhizobium jicamae</name>
    <dbReference type="NCBI Taxonomy" id="280332"/>
    <lineage>
        <taxon>Bacteria</taxon>
        <taxon>Pseudomonadati</taxon>
        <taxon>Pseudomonadota</taxon>
        <taxon>Alphaproteobacteria</taxon>
        <taxon>Hyphomicrobiales</taxon>
        <taxon>Nitrobacteraceae</taxon>
        <taxon>Bradyrhizobium</taxon>
    </lineage>
</organism>
<protein>
    <submittedName>
        <fullName evidence="4">GNAT family N-acetyltransferase</fullName>
    </submittedName>
</protein>
<keyword evidence="5" id="KW-1185">Reference proteome</keyword>
<dbReference type="CDD" id="cd04301">
    <property type="entry name" value="NAT_SF"/>
    <property type="match status" value="1"/>
</dbReference>
<dbReference type="PANTHER" id="PTHR43877">
    <property type="entry name" value="AMINOALKYLPHOSPHONATE N-ACETYLTRANSFERASE-RELATED-RELATED"/>
    <property type="match status" value="1"/>
</dbReference>
<dbReference type="PANTHER" id="PTHR43877:SF1">
    <property type="entry name" value="ACETYLTRANSFERASE"/>
    <property type="match status" value="1"/>
</dbReference>
<dbReference type="Gene3D" id="3.40.630.30">
    <property type="match status" value="1"/>
</dbReference>
<dbReference type="InterPro" id="IPR050832">
    <property type="entry name" value="Bact_Acetyltransf"/>
</dbReference>
<dbReference type="RefSeq" id="WP_212495443.1">
    <property type="nucleotide sequence ID" value="NZ_JAFCJH010000080.1"/>
</dbReference>
<evidence type="ECO:0000313" key="5">
    <source>
        <dbReference type="Proteomes" id="UP001315278"/>
    </source>
</evidence>
<dbReference type="Proteomes" id="UP001315278">
    <property type="component" value="Unassembled WGS sequence"/>
</dbReference>
<evidence type="ECO:0000259" key="3">
    <source>
        <dbReference type="PROSITE" id="PS51186"/>
    </source>
</evidence>
<reference evidence="5" key="1">
    <citation type="journal article" date="2021" name="ISME J.">
        <title>Evolutionary origin and ecological implication of a unique nif island in free-living Bradyrhizobium lineages.</title>
        <authorList>
            <person name="Tao J."/>
        </authorList>
    </citation>
    <scope>NUCLEOTIDE SEQUENCE [LARGE SCALE GENOMIC DNA]</scope>
    <source>
        <strain evidence="5">SZCCT0434</strain>
    </source>
</reference>
<dbReference type="SUPFAM" id="SSF55729">
    <property type="entry name" value="Acyl-CoA N-acyltransferases (Nat)"/>
    <property type="match status" value="1"/>
</dbReference>
<evidence type="ECO:0000313" key="4">
    <source>
        <dbReference type="EMBL" id="MBR0801392.1"/>
    </source>
</evidence>
<dbReference type="InterPro" id="IPR000182">
    <property type="entry name" value="GNAT_dom"/>
</dbReference>
<proteinExistence type="predicted"/>